<dbReference type="PROSITE" id="PS00018">
    <property type="entry name" value="EF_HAND_1"/>
    <property type="match status" value="2"/>
</dbReference>
<dbReference type="Gene3D" id="1.10.238.10">
    <property type="entry name" value="EF-hand"/>
    <property type="match status" value="1"/>
</dbReference>
<evidence type="ECO:0000256" key="2">
    <source>
        <dbReference type="ARBA" id="ARBA00022737"/>
    </source>
</evidence>
<dbReference type="FunCoup" id="A0A6P6G419">
    <property type="interactions" value="37"/>
</dbReference>
<dbReference type="SUPFAM" id="SSF47473">
    <property type="entry name" value="EF-hand"/>
    <property type="match status" value="1"/>
</dbReference>
<dbReference type="SMART" id="SM00054">
    <property type="entry name" value="EFh"/>
    <property type="match status" value="2"/>
</dbReference>
<dbReference type="RefSeq" id="XP_024928922.3">
    <property type="nucleotide sequence ID" value="XM_025073154.3"/>
</dbReference>
<dbReference type="PANTHER" id="PTHR10891">
    <property type="entry name" value="EF-HAND CALCIUM-BINDING DOMAIN CONTAINING PROTEIN"/>
    <property type="match status" value="1"/>
</dbReference>
<reference evidence="6" key="1">
    <citation type="submission" date="2025-08" db="UniProtKB">
        <authorList>
            <consortium name="RefSeq"/>
        </authorList>
    </citation>
    <scope>IDENTIFICATION</scope>
    <source>
        <tissue evidence="6">Seedling</tissue>
    </source>
</reference>
<dbReference type="InterPro" id="IPR018247">
    <property type="entry name" value="EF_Hand_1_Ca_BS"/>
</dbReference>
<dbReference type="CDD" id="cd00051">
    <property type="entry name" value="EFh"/>
    <property type="match status" value="1"/>
</dbReference>
<evidence type="ECO:0000256" key="3">
    <source>
        <dbReference type="ARBA" id="ARBA00022837"/>
    </source>
</evidence>
<evidence type="ECO:0000256" key="1">
    <source>
        <dbReference type="ARBA" id="ARBA00022723"/>
    </source>
</evidence>
<dbReference type="Proteomes" id="UP001652623">
    <property type="component" value="Chromosome 4"/>
</dbReference>
<keyword evidence="3" id="KW-0106">Calcium</keyword>
<dbReference type="InParanoid" id="A0A6P6G419"/>
<evidence type="ECO:0000313" key="6">
    <source>
        <dbReference type="RefSeq" id="XP_024928922.3"/>
    </source>
</evidence>
<dbReference type="InterPro" id="IPR011992">
    <property type="entry name" value="EF-hand-dom_pair"/>
</dbReference>
<feature type="domain" description="EF-hand" evidence="4">
    <location>
        <begin position="179"/>
        <end position="213"/>
    </location>
</feature>
<dbReference type="PROSITE" id="PS50222">
    <property type="entry name" value="EF_HAND_2"/>
    <property type="match status" value="2"/>
</dbReference>
<dbReference type="InterPro" id="IPR002048">
    <property type="entry name" value="EF_hand_dom"/>
</dbReference>
<feature type="domain" description="EF-hand" evidence="4">
    <location>
        <begin position="141"/>
        <end position="176"/>
    </location>
</feature>
<keyword evidence="2" id="KW-0677">Repeat</keyword>
<sequence length="213" mass="24645">MIFSVYYITMEDTSSTNRSSSFPLWILVDVFLVHKISNWVNFIHKFVPRFHSFLQSKLDFGNSKVRSVKSTSSSNSSFEEELSINNHQQVLEDKKDVDVKLSREDVTMVMETLGIFCSPESKELQDWFSSNNLPGLFEEEPSLKEVKEAFDVFDKNGDGFIDAEELQRVLSLLGLKQGSDIENCKRMIRSFDENRDGRIDFNEYVKLMEASFC</sequence>
<gene>
    <name evidence="6" type="primary">LOC107415541</name>
</gene>
<dbReference type="GeneID" id="107415541"/>
<evidence type="ECO:0000259" key="4">
    <source>
        <dbReference type="PROSITE" id="PS50222"/>
    </source>
</evidence>
<dbReference type="InterPro" id="IPR039647">
    <property type="entry name" value="EF_hand_pair_protein_CML-like"/>
</dbReference>
<proteinExistence type="predicted"/>
<dbReference type="AlphaFoldDB" id="A0A6P6G419"/>
<evidence type="ECO:0000313" key="5">
    <source>
        <dbReference type="Proteomes" id="UP001652623"/>
    </source>
</evidence>
<dbReference type="GO" id="GO:0005509">
    <property type="term" value="F:calcium ion binding"/>
    <property type="evidence" value="ECO:0007669"/>
    <property type="project" value="InterPro"/>
</dbReference>
<accession>A0A6P6G419</accession>
<keyword evidence="1" id="KW-0479">Metal-binding</keyword>
<dbReference type="KEGG" id="zju:107415541"/>
<organism evidence="5 6">
    <name type="scientific">Ziziphus jujuba</name>
    <name type="common">Chinese jujube</name>
    <name type="synonym">Ziziphus sativa</name>
    <dbReference type="NCBI Taxonomy" id="326968"/>
    <lineage>
        <taxon>Eukaryota</taxon>
        <taxon>Viridiplantae</taxon>
        <taxon>Streptophyta</taxon>
        <taxon>Embryophyta</taxon>
        <taxon>Tracheophyta</taxon>
        <taxon>Spermatophyta</taxon>
        <taxon>Magnoliopsida</taxon>
        <taxon>eudicotyledons</taxon>
        <taxon>Gunneridae</taxon>
        <taxon>Pentapetalae</taxon>
        <taxon>rosids</taxon>
        <taxon>fabids</taxon>
        <taxon>Rosales</taxon>
        <taxon>Rhamnaceae</taxon>
        <taxon>Paliureae</taxon>
        <taxon>Ziziphus</taxon>
    </lineage>
</organism>
<keyword evidence="5" id="KW-1185">Reference proteome</keyword>
<name>A0A6P6G419_ZIZJJ</name>
<protein>
    <submittedName>
        <fullName evidence="6">Probable calcium-binding protein CML45</fullName>
    </submittedName>
</protein>
<dbReference type="Pfam" id="PF13499">
    <property type="entry name" value="EF-hand_7"/>
    <property type="match status" value="1"/>
</dbReference>